<dbReference type="PRINTS" id="PR01264">
    <property type="entry name" value="MECHCHANNEL"/>
</dbReference>
<comment type="subcellular location">
    <subcellularLocation>
        <location evidence="10">Cell inner membrane</location>
        <topology evidence="10">Multi-pass membrane protein</topology>
    </subcellularLocation>
    <subcellularLocation>
        <location evidence="1">Cell membrane</location>
        <topology evidence="1">Multi-pass membrane protein</topology>
    </subcellularLocation>
</comment>
<dbReference type="NCBIfam" id="TIGR00220">
    <property type="entry name" value="mscL"/>
    <property type="match status" value="1"/>
</dbReference>
<evidence type="ECO:0000256" key="4">
    <source>
        <dbReference type="ARBA" id="ARBA00022475"/>
    </source>
</evidence>
<dbReference type="GO" id="GO:0008381">
    <property type="term" value="F:mechanosensitive monoatomic ion channel activity"/>
    <property type="evidence" value="ECO:0007669"/>
    <property type="project" value="UniProtKB-UniRule"/>
</dbReference>
<dbReference type="PANTHER" id="PTHR30266">
    <property type="entry name" value="MECHANOSENSITIVE CHANNEL MSCL"/>
    <property type="match status" value="1"/>
</dbReference>
<dbReference type="PROSITE" id="PS01327">
    <property type="entry name" value="MSCL"/>
    <property type="match status" value="1"/>
</dbReference>
<keyword evidence="8 10" id="KW-0472">Membrane</keyword>
<feature type="transmembrane region" description="Helical" evidence="10">
    <location>
        <begin position="12"/>
        <end position="33"/>
    </location>
</feature>
<comment type="function">
    <text evidence="10">Channel that opens in response to stretch forces in the membrane lipid bilayer. May participate in the regulation of osmotic pressure changes within the cell.</text>
</comment>
<proteinExistence type="inferred from homology"/>
<protein>
    <recommendedName>
        <fullName evidence="10">Large-conductance mechanosensitive channel</fullName>
    </recommendedName>
</protein>
<gene>
    <name evidence="10 11" type="primary">mscL</name>
    <name evidence="11" type="ordered locus">GNIT_0388</name>
</gene>
<dbReference type="PANTHER" id="PTHR30266:SF2">
    <property type="entry name" value="LARGE-CONDUCTANCE MECHANOSENSITIVE CHANNEL"/>
    <property type="match status" value="1"/>
</dbReference>
<name>G4QJD6_GLANF</name>
<dbReference type="InterPro" id="IPR036019">
    <property type="entry name" value="MscL_channel"/>
</dbReference>
<dbReference type="STRING" id="1085623.GNIT_0388"/>
<dbReference type="HAMAP" id="MF_00115">
    <property type="entry name" value="MscL"/>
    <property type="match status" value="1"/>
</dbReference>
<keyword evidence="3 10" id="KW-0813">Transport</keyword>
<sequence length="144" mass="16160">MKIFDEFKQFAIRGNMIDIAIGVIIGAAFNRVIDVLVKEVFMPPLAFLTNGSNWENQKVILREASSVGASKVDEIALGYGKLLETMVDFIIISFTVFVVVKAMNSLKKRAEDVKDKTVNTPRDIELLHSIKELMEAQNELLSKK</sequence>
<evidence type="ECO:0000313" key="11">
    <source>
        <dbReference type="EMBL" id="AEP28542.1"/>
    </source>
</evidence>
<dbReference type="HOGENOM" id="CLU_095787_0_0_6"/>
<dbReference type="InterPro" id="IPR001185">
    <property type="entry name" value="MS_channel"/>
</dbReference>
<dbReference type="OrthoDB" id="9810350at2"/>
<comment type="subunit">
    <text evidence="10">Homopentamer.</text>
</comment>
<evidence type="ECO:0000256" key="6">
    <source>
        <dbReference type="ARBA" id="ARBA00022989"/>
    </source>
</evidence>
<evidence type="ECO:0000256" key="8">
    <source>
        <dbReference type="ARBA" id="ARBA00023136"/>
    </source>
</evidence>
<keyword evidence="7 10" id="KW-0406">Ion transport</keyword>
<evidence type="ECO:0000256" key="1">
    <source>
        <dbReference type="ARBA" id="ARBA00004651"/>
    </source>
</evidence>
<dbReference type="eggNOG" id="COG1970">
    <property type="taxonomic scope" value="Bacteria"/>
</dbReference>
<keyword evidence="9 10" id="KW-0407">Ion channel</keyword>
<dbReference type="RefSeq" id="WP_014107420.1">
    <property type="nucleotide sequence ID" value="NC_016041.1"/>
</dbReference>
<comment type="similarity">
    <text evidence="2 10">Belongs to the MscL family.</text>
</comment>
<dbReference type="EMBL" id="CP003060">
    <property type="protein sequence ID" value="AEP28542.1"/>
    <property type="molecule type" value="Genomic_DNA"/>
</dbReference>
<feature type="transmembrane region" description="Helical" evidence="10">
    <location>
        <begin position="82"/>
        <end position="100"/>
    </location>
</feature>
<evidence type="ECO:0000256" key="2">
    <source>
        <dbReference type="ARBA" id="ARBA00007254"/>
    </source>
</evidence>
<dbReference type="SUPFAM" id="SSF81330">
    <property type="entry name" value="Gated mechanosensitive channel"/>
    <property type="match status" value="1"/>
</dbReference>
<dbReference type="Pfam" id="PF01741">
    <property type="entry name" value="MscL"/>
    <property type="match status" value="1"/>
</dbReference>
<accession>G4QJD6</accession>
<keyword evidence="10" id="KW-0997">Cell inner membrane</keyword>
<keyword evidence="12" id="KW-1185">Reference proteome</keyword>
<organism evidence="11 12">
    <name type="scientific">Glaciecola nitratireducens (strain JCM 12485 / KCTC 12276 / FR1064)</name>
    <dbReference type="NCBI Taxonomy" id="1085623"/>
    <lineage>
        <taxon>Bacteria</taxon>
        <taxon>Pseudomonadati</taxon>
        <taxon>Pseudomonadota</taxon>
        <taxon>Gammaproteobacteria</taxon>
        <taxon>Alteromonadales</taxon>
        <taxon>Alteromonadaceae</taxon>
        <taxon>Brumicola</taxon>
    </lineage>
</organism>
<dbReference type="AlphaFoldDB" id="G4QJD6"/>
<evidence type="ECO:0000313" key="12">
    <source>
        <dbReference type="Proteomes" id="UP000009282"/>
    </source>
</evidence>
<evidence type="ECO:0000256" key="9">
    <source>
        <dbReference type="ARBA" id="ARBA00023303"/>
    </source>
</evidence>
<dbReference type="InterPro" id="IPR037673">
    <property type="entry name" value="MSC/AndL"/>
</dbReference>
<evidence type="ECO:0000256" key="7">
    <source>
        <dbReference type="ARBA" id="ARBA00023065"/>
    </source>
</evidence>
<keyword evidence="4 10" id="KW-1003">Cell membrane</keyword>
<evidence type="ECO:0000256" key="10">
    <source>
        <dbReference type="HAMAP-Rule" id="MF_00115"/>
    </source>
</evidence>
<dbReference type="GO" id="GO:0005886">
    <property type="term" value="C:plasma membrane"/>
    <property type="evidence" value="ECO:0007669"/>
    <property type="project" value="UniProtKB-SubCell"/>
</dbReference>
<dbReference type="Gene3D" id="1.10.1200.120">
    <property type="entry name" value="Large-conductance mechanosensitive channel, MscL, domain 1"/>
    <property type="match status" value="1"/>
</dbReference>
<evidence type="ECO:0000256" key="3">
    <source>
        <dbReference type="ARBA" id="ARBA00022448"/>
    </source>
</evidence>
<evidence type="ECO:0000256" key="5">
    <source>
        <dbReference type="ARBA" id="ARBA00022692"/>
    </source>
</evidence>
<dbReference type="KEGG" id="gni:GNIT_0388"/>
<keyword evidence="5 10" id="KW-0812">Transmembrane</keyword>
<dbReference type="Proteomes" id="UP000009282">
    <property type="component" value="Chromosome"/>
</dbReference>
<keyword evidence="6 10" id="KW-1133">Transmembrane helix</keyword>
<reference evidence="11 12" key="1">
    <citation type="journal article" date="2011" name="J. Bacteriol.">
        <title>Complete genome sequence of seawater bacterium Glaciecola nitratireducens FR1064T.</title>
        <authorList>
            <person name="Bian F."/>
            <person name="Qin Q.L."/>
            <person name="Xie B.B."/>
            <person name="Shu Y.L."/>
            <person name="Zhang X.Y."/>
            <person name="Yu Y."/>
            <person name="Chen B."/>
            <person name="Chen X.L."/>
            <person name="Zhou B.C."/>
            <person name="Zhang Y.Z."/>
        </authorList>
    </citation>
    <scope>NUCLEOTIDE SEQUENCE [LARGE SCALE GENOMIC DNA]</scope>
    <source>
        <strain evidence="12">JCM 12485 / KCTC 12276 / FR1064</strain>
    </source>
</reference>
<dbReference type="InterPro" id="IPR019823">
    <property type="entry name" value="Mechanosensitive_channel_CS"/>
</dbReference>